<comment type="caution">
    <text evidence="1">The sequence shown here is derived from an EMBL/GenBank/DDBJ whole genome shotgun (WGS) entry which is preliminary data.</text>
</comment>
<name>A0ABQ7ZBA6_BRANA</name>
<proteinExistence type="predicted"/>
<keyword evidence="2" id="KW-1185">Reference proteome</keyword>
<protein>
    <submittedName>
        <fullName evidence="1">Uncharacterized protein</fullName>
    </submittedName>
</protein>
<evidence type="ECO:0000313" key="2">
    <source>
        <dbReference type="Proteomes" id="UP000824890"/>
    </source>
</evidence>
<dbReference type="EMBL" id="JAGKQM010000015">
    <property type="protein sequence ID" value="KAH0877511.1"/>
    <property type="molecule type" value="Genomic_DNA"/>
</dbReference>
<dbReference type="Proteomes" id="UP000824890">
    <property type="component" value="Unassembled WGS sequence"/>
</dbReference>
<accession>A0ABQ7ZBA6</accession>
<sequence length="60" mass="6573">MNEMERTDPEAEVGGCTRGLTMEKAKRGLGVCGARRGLGGGCARRGRSVVVRRREHVFRV</sequence>
<reference evidence="1 2" key="1">
    <citation type="submission" date="2021-05" db="EMBL/GenBank/DDBJ databases">
        <title>Genome Assembly of Synthetic Allotetraploid Brassica napus Reveals Homoeologous Exchanges between Subgenomes.</title>
        <authorList>
            <person name="Davis J.T."/>
        </authorList>
    </citation>
    <scope>NUCLEOTIDE SEQUENCE [LARGE SCALE GENOMIC DNA]</scope>
    <source>
        <strain evidence="2">cv. Da-Ae</strain>
        <tissue evidence="1">Seedling</tissue>
    </source>
</reference>
<evidence type="ECO:0000313" key="1">
    <source>
        <dbReference type="EMBL" id="KAH0877511.1"/>
    </source>
</evidence>
<gene>
    <name evidence="1" type="ORF">HID58_064905</name>
</gene>
<organism evidence="1 2">
    <name type="scientific">Brassica napus</name>
    <name type="common">Rape</name>
    <dbReference type="NCBI Taxonomy" id="3708"/>
    <lineage>
        <taxon>Eukaryota</taxon>
        <taxon>Viridiplantae</taxon>
        <taxon>Streptophyta</taxon>
        <taxon>Embryophyta</taxon>
        <taxon>Tracheophyta</taxon>
        <taxon>Spermatophyta</taxon>
        <taxon>Magnoliopsida</taxon>
        <taxon>eudicotyledons</taxon>
        <taxon>Gunneridae</taxon>
        <taxon>Pentapetalae</taxon>
        <taxon>rosids</taxon>
        <taxon>malvids</taxon>
        <taxon>Brassicales</taxon>
        <taxon>Brassicaceae</taxon>
        <taxon>Brassiceae</taxon>
        <taxon>Brassica</taxon>
    </lineage>
</organism>